<feature type="region of interest" description="Disordered" evidence="1">
    <location>
        <begin position="1"/>
        <end position="20"/>
    </location>
</feature>
<dbReference type="AlphaFoldDB" id="A0A8H3ZWC8"/>
<accession>A0A8H3ZWC8</accession>
<evidence type="ECO:0000313" key="2">
    <source>
        <dbReference type="EMBL" id="KAF0329771.1"/>
    </source>
</evidence>
<feature type="compositionally biased region" description="Basic and acidic residues" evidence="1">
    <location>
        <begin position="82"/>
        <end position="91"/>
    </location>
</feature>
<protein>
    <submittedName>
        <fullName evidence="2">Uncharacterized protein</fullName>
    </submittedName>
</protein>
<sequence>MAPEKDQHSEWTASNEVDWDKIMTTMTQSWRELTPEQQKAKMAERAAQSKQAWIDPRARREMAREKAKDSVVTESKPPELTAEEKSKKLTELHAEMHEHVKRLVAERNPEQGPKESK</sequence>
<dbReference type="EMBL" id="WOWK01000010">
    <property type="protein sequence ID" value="KAF0329771.1"/>
    <property type="molecule type" value="Genomic_DNA"/>
</dbReference>
<name>A0A8H3ZWC8_9PEZI</name>
<keyword evidence="3" id="KW-1185">Reference proteome</keyword>
<evidence type="ECO:0000256" key="1">
    <source>
        <dbReference type="SAM" id="MobiDB-lite"/>
    </source>
</evidence>
<reference evidence="2 3" key="1">
    <citation type="submission" date="2019-12" db="EMBL/GenBank/DDBJ databases">
        <title>A genome sequence resource for the geographically widespread anthracnose pathogen Colletotrichum asianum.</title>
        <authorList>
            <person name="Meng Y."/>
        </authorList>
    </citation>
    <scope>NUCLEOTIDE SEQUENCE [LARGE SCALE GENOMIC DNA]</scope>
    <source>
        <strain evidence="2 3">ICMP 18580</strain>
    </source>
</reference>
<proteinExistence type="predicted"/>
<feature type="compositionally biased region" description="Basic and acidic residues" evidence="1">
    <location>
        <begin position="56"/>
        <end position="71"/>
    </location>
</feature>
<evidence type="ECO:0000313" key="3">
    <source>
        <dbReference type="Proteomes" id="UP000434172"/>
    </source>
</evidence>
<gene>
    <name evidence="2" type="ORF">GQ607_002944</name>
</gene>
<feature type="region of interest" description="Disordered" evidence="1">
    <location>
        <begin position="46"/>
        <end position="91"/>
    </location>
</feature>
<dbReference type="OrthoDB" id="4831406at2759"/>
<dbReference type="Proteomes" id="UP000434172">
    <property type="component" value="Unassembled WGS sequence"/>
</dbReference>
<organism evidence="2 3">
    <name type="scientific">Colletotrichum asianum</name>
    <dbReference type="NCBI Taxonomy" id="702518"/>
    <lineage>
        <taxon>Eukaryota</taxon>
        <taxon>Fungi</taxon>
        <taxon>Dikarya</taxon>
        <taxon>Ascomycota</taxon>
        <taxon>Pezizomycotina</taxon>
        <taxon>Sordariomycetes</taxon>
        <taxon>Hypocreomycetidae</taxon>
        <taxon>Glomerellales</taxon>
        <taxon>Glomerellaceae</taxon>
        <taxon>Colletotrichum</taxon>
        <taxon>Colletotrichum gloeosporioides species complex</taxon>
    </lineage>
</organism>
<comment type="caution">
    <text evidence="2">The sequence shown here is derived from an EMBL/GenBank/DDBJ whole genome shotgun (WGS) entry which is preliminary data.</text>
</comment>